<comment type="caution">
    <text evidence="1">The sequence shown here is derived from an EMBL/GenBank/DDBJ whole genome shotgun (WGS) entry which is preliminary data.</text>
</comment>
<evidence type="ECO:0000313" key="2">
    <source>
        <dbReference type="Proteomes" id="UP000276282"/>
    </source>
</evidence>
<dbReference type="Proteomes" id="UP000276282">
    <property type="component" value="Unassembled WGS sequence"/>
</dbReference>
<accession>A0A495NWB2</accession>
<keyword evidence="2" id="KW-1185">Reference proteome</keyword>
<name>A0A495NWB2_9FLAO</name>
<evidence type="ECO:0000313" key="1">
    <source>
        <dbReference type="EMBL" id="RKS42751.1"/>
    </source>
</evidence>
<gene>
    <name evidence="1" type="ORF">BC962_3038</name>
</gene>
<dbReference type="AlphaFoldDB" id="A0A495NWB2"/>
<dbReference type="RefSeq" id="WP_121346826.1">
    <property type="nucleotide sequence ID" value="NZ_RBLG01000006.1"/>
</dbReference>
<sequence length="73" mass="8550">MNIQAEKIELAKLLLNTNNPRIIQSIKQIFRKEKSNDFLDDLNSDQIAEIKKASLEIKEGKITDYETFMSKHR</sequence>
<reference evidence="1 2" key="1">
    <citation type="submission" date="2018-10" db="EMBL/GenBank/DDBJ databases">
        <title>Genomic Encyclopedia of Archaeal and Bacterial Type Strains, Phase II (KMG-II): from individual species to whole genera.</title>
        <authorList>
            <person name="Goeker M."/>
        </authorList>
    </citation>
    <scope>NUCLEOTIDE SEQUENCE [LARGE SCALE GENOMIC DNA]</scope>
    <source>
        <strain evidence="1 2">DSM 19839</strain>
    </source>
</reference>
<dbReference type="EMBL" id="RBLG01000006">
    <property type="protein sequence ID" value="RKS42751.1"/>
    <property type="molecule type" value="Genomic_DNA"/>
</dbReference>
<proteinExistence type="predicted"/>
<organism evidence="1 2">
    <name type="scientific">Gillisia mitskevichiae</name>
    <dbReference type="NCBI Taxonomy" id="270921"/>
    <lineage>
        <taxon>Bacteria</taxon>
        <taxon>Pseudomonadati</taxon>
        <taxon>Bacteroidota</taxon>
        <taxon>Flavobacteriia</taxon>
        <taxon>Flavobacteriales</taxon>
        <taxon>Flavobacteriaceae</taxon>
        <taxon>Gillisia</taxon>
    </lineage>
</organism>
<evidence type="ECO:0008006" key="3">
    <source>
        <dbReference type="Google" id="ProtNLM"/>
    </source>
</evidence>
<protein>
    <recommendedName>
        <fullName evidence="3">Addiction module component</fullName>
    </recommendedName>
</protein>
<dbReference type="OrthoDB" id="770454at2"/>